<dbReference type="InterPro" id="IPR022674">
    <property type="entry name" value="G6P_DH_NAD-bd"/>
</dbReference>
<keyword evidence="4 7" id="KW-0521">NADP</keyword>
<comment type="similarity">
    <text evidence="2 7">Belongs to the glucose-6-phosphate dehydrogenase family.</text>
</comment>
<dbReference type="PANTHER" id="PTHR23429">
    <property type="entry name" value="GLUCOSE-6-PHOSPHATE 1-DEHYDROGENASE G6PD"/>
    <property type="match status" value="1"/>
</dbReference>
<feature type="domain" description="Glucose-6-phosphate dehydrogenase C-terminal" evidence="9">
    <location>
        <begin position="206"/>
        <end position="497"/>
    </location>
</feature>
<comment type="caution">
    <text evidence="10">The sequence shown here is derived from an EMBL/GenBank/DDBJ whole genome shotgun (WGS) entry which is preliminary data.</text>
</comment>
<dbReference type="EMBL" id="BJXB01000008">
    <property type="protein sequence ID" value="GEM46417.1"/>
    <property type="molecule type" value="Genomic_DNA"/>
</dbReference>
<keyword evidence="6 7" id="KW-0119">Carbohydrate metabolism</keyword>
<dbReference type="UniPathway" id="UPA00115">
    <property type="reaction ID" value="UER00408"/>
</dbReference>
<keyword evidence="11" id="KW-1185">Reference proteome</keyword>
<dbReference type="GO" id="GO:0009051">
    <property type="term" value="P:pentose-phosphate shunt, oxidative branch"/>
    <property type="evidence" value="ECO:0007669"/>
    <property type="project" value="TreeGrafter"/>
</dbReference>
<name>A0A511N1N8_DEIC1</name>
<dbReference type="GO" id="GO:0006006">
    <property type="term" value="P:glucose metabolic process"/>
    <property type="evidence" value="ECO:0007669"/>
    <property type="project" value="UniProtKB-KW"/>
</dbReference>
<comment type="function">
    <text evidence="7">Catalyzes the oxidation of glucose 6-phosphate to 6-phosphogluconolactone.</text>
</comment>
<dbReference type="EC" id="1.1.1.49" evidence="7"/>
<dbReference type="SUPFAM" id="SSF51735">
    <property type="entry name" value="NAD(P)-binding Rossmann-fold domains"/>
    <property type="match status" value="1"/>
</dbReference>
<evidence type="ECO:0000313" key="10">
    <source>
        <dbReference type="EMBL" id="GEM46417.1"/>
    </source>
</evidence>
<dbReference type="AlphaFoldDB" id="A0A511N1N8"/>
<dbReference type="InterPro" id="IPR001282">
    <property type="entry name" value="G6P_DH"/>
</dbReference>
<dbReference type="NCBIfam" id="NF009492">
    <property type="entry name" value="PRK12853.1-3"/>
    <property type="match status" value="1"/>
</dbReference>
<dbReference type="PANTHER" id="PTHR23429:SF0">
    <property type="entry name" value="GLUCOSE-6-PHOSPHATE 1-DEHYDROGENASE"/>
    <property type="match status" value="1"/>
</dbReference>
<dbReference type="NCBIfam" id="TIGR00871">
    <property type="entry name" value="zwf"/>
    <property type="match status" value="1"/>
</dbReference>
<dbReference type="InterPro" id="IPR019796">
    <property type="entry name" value="G6P_DH_AS"/>
</dbReference>
<dbReference type="GO" id="GO:0004345">
    <property type="term" value="F:glucose-6-phosphate dehydrogenase activity"/>
    <property type="evidence" value="ECO:0007669"/>
    <property type="project" value="UniProtKB-UniRule"/>
</dbReference>
<evidence type="ECO:0000256" key="3">
    <source>
        <dbReference type="ARBA" id="ARBA00022526"/>
    </source>
</evidence>
<feature type="binding site" evidence="7">
    <location>
        <position position="233"/>
    </location>
    <ligand>
        <name>substrate</name>
    </ligand>
</feature>
<feature type="binding site" evidence="7">
    <location>
        <position position="195"/>
    </location>
    <ligand>
        <name>substrate</name>
    </ligand>
</feature>
<dbReference type="InterPro" id="IPR022675">
    <property type="entry name" value="G6P_DH_C"/>
</dbReference>
<dbReference type="HAMAP" id="MF_00966">
    <property type="entry name" value="G6PD"/>
    <property type="match status" value="1"/>
</dbReference>
<reference evidence="10 11" key="1">
    <citation type="submission" date="2019-07" db="EMBL/GenBank/DDBJ databases">
        <title>Whole genome shotgun sequence of Deinococcus cellulosilyticus NBRC 106333.</title>
        <authorList>
            <person name="Hosoyama A."/>
            <person name="Uohara A."/>
            <person name="Ohji S."/>
            <person name="Ichikawa N."/>
        </authorList>
    </citation>
    <scope>NUCLEOTIDE SEQUENCE [LARGE SCALE GENOMIC DNA]</scope>
    <source>
        <strain evidence="10 11">NBRC 106333</strain>
    </source>
</reference>
<dbReference type="Gene3D" id="3.30.360.10">
    <property type="entry name" value="Dihydrodipicolinate Reductase, domain 2"/>
    <property type="match status" value="1"/>
</dbReference>
<evidence type="ECO:0000256" key="1">
    <source>
        <dbReference type="ARBA" id="ARBA00004937"/>
    </source>
</evidence>
<evidence type="ECO:0000256" key="5">
    <source>
        <dbReference type="ARBA" id="ARBA00023002"/>
    </source>
</evidence>
<dbReference type="Proteomes" id="UP000321306">
    <property type="component" value="Unassembled WGS sequence"/>
</dbReference>
<feature type="binding site" evidence="7">
    <location>
        <position position="357"/>
    </location>
    <ligand>
        <name>substrate</name>
    </ligand>
</feature>
<comment type="caution">
    <text evidence="7">Lacks conserved residue(s) required for the propagation of feature annotation.</text>
</comment>
<keyword evidence="3 7" id="KW-0313">Glucose metabolism</keyword>
<evidence type="ECO:0000259" key="9">
    <source>
        <dbReference type="Pfam" id="PF02781"/>
    </source>
</evidence>
<dbReference type="PRINTS" id="PR00079">
    <property type="entry name" value="G6PDHDRGNASE"/>
</dbReference>
<feature type="binding site" evidence="7">
    <location>
        <position position="199"/>
    </location>
    <ligand>
        <name>substrate</name>
    </ligand>
</feature>
<evidence type="ECO:0000256" key="2">
    <source>
        <dbReference type="ARBA" id="ARBA00009975"/>
    </source>
</evidence>
<feature type="binding site" evidence="7">
    <location>
        <position position="165"/>
    </location>
    <ligand>
        <name>NADP(+)</name>
        <dbReference type="ChEBI" id="CHEBI:58349"/>
    </ligand>
</feature>
<dbReference type="PROSITE" id="PS00069">
    <property type="entry name" value="G6P_DEHYDROGENASE"/>
    <property type="match status" value="1"/>
</dbReference>
<proteinExistence type="inferred from homology"/>
<feature type="active site" description="Proton acceptor" evidence="7">
    <location>
        <position position="257"/>
    </location>
</feature>
<dbReference type="OrthoDB" id="9802739at2"/>
<evidence type="ECO:0000256" key="7">
    <source>
        <dbReference type="HAMAP-Rule" id="MF_00966"/>
    </source>
</evidence>
<evidence type="ECO:0000259" key="8">
    <source>
        <dbReference type="Pfam" id="PF00479"/>
    </source>
</evidence>
<dbReference type="Gene3D" id="3.40.50.720">
    <property type="entry name" value="NAD(P)-binding Rossmann-like Domain"/>
    <property type="match status" value="1"/>
</dbReference>
<comment type="pathway">
    <text evidence="1 7">Carbohydrate degradation; pentose phosphate pathway; D-ribulose 5-phosphate from D-glucose 6-phosphate (oxidative stage): step 1/3.</text>
</comment>
<evidence type="ECO:0000256" key="4">
    <source>
        <dbReference type="ARBA" id="ARBA00022857"/>
    </source>
</evidence>
<feature type="binding site" evidence="7">
    <location>
        <position position="252"/>
    </location>
    <ligand>
        <name>substrate</name>
    </ligand>
</feature>
<dbReference type="PIRSF" id="PIRSF000110">
    <property type="entry name" value="G6PD"/>
    <property type="match status" value="1"/>
</dbReference>
<feature type="domain" description="Glucose-6-phosphate dehydrogenase NAD-binding" evidence="8">
    <location>
        <begin position="21"/>
        <end position="204"/>
    </location>
</feature>
<sequence>MSNPFREGMRRRRTPDACVLVIFGVGDLTQRKLLPALYRLAMEGELNPNFSIVGVGRRDWSDEGFRDFAEDSVKTSKETGEFDQQTWDGFQEGLFFVGGPFDQSETFRKLKEKLEEVSRQRDTGGNVVFYLATPPSVFAPIAELLGEQGLQEEGSNFWRRLVIEKPFGVDLESARELNAHIHKTWEEHQIYRIDHYLGKETVQNLMAMRFGNVIFEPLWNRQYIEHIQITASEDLGMEGRGAYYEEAGIMRDMLQNHILQMFSLVAMEPPANFDANAIRDEKVKVLKSITPIPKERVGEFAVRGQYGKGTLYGESVAGYREEKGVAPDSVTPTYVALKLEVNNWRWQGVPFFLRTAKRLPKKVTEIAVVFKNPPSDIFPNKAERNVLAIRIQPDEGMSLKFNSKVPGQDNYLREVVMDFKYDAFGQLTGTPYGRLLLDSMLGDATLFPREDEVELAWQLVDGILEAWKAPAPEFPNYKAGTWGPDAADELIGPNRRWRRL</sequence>
<feature type="binding site" evidence="7">
    <location>
        <position position="57"/>
    </location>
    <ligand>
        <name>NADP(+)</name>
        <dbReference type="ChEBI" id="CHEBI:58349"/>
    </ligand>
</feature>
<dbReference type="InterPro" id="IPR036291">
    <property type="entry name" value="NAD(P)-bd_dom_sf"/>
</dbReference>
<comment type="catalytic activity">
    <reaction evidence="7">
        <text>D-glucose 6-phosphate + NADP(+) = 6-phospho-D-glucono-1,5-lactone + NADPH + H(+)</text>
        <dbReference type="Rhea" id="RHEA:15841"/>
        <dbReference type="ChEBI" id="CHEBI:15378"/>
        <dbReference type="ChEBI" id="CHEBI:57783"/>
        <dbReference type="ChEBI" id="CHEBI:57955"/>
        <dbReference type="ChEBI" id="CHEBI:58349"/>
        <dbReference type="ChEBI" id="CHEBI:61548"/>
        <dbReference type="EC" id="1.1.1.49"/>
    </reaction>
</comment>
<dbReference type="SUPFAM" id="SSF55347">
    <property type="entry name" value="Glyceraldehyde-3-phosphate dehydrogenase-like, C-terminal domain"/>
    <property type="match status" value="1"/>
</dbReference>
<protein>
    <recommendedName>
        <fullName evidence="7">Glucose-6-phosphate 1-dehydrogenase</fullName>
        <shortName evidence="7">G6PD</shortName>
        <ecNumber evidence="7">1.1.1.49</ecNumber>
    </recommendedName>
</protein>
<dbReference type="Pfam" id="PF00479">
    <property type="entry name" value="G6PD_N"/>
    <property type="match status" value="1"/>
</dbReference>
<dbReference type="GO" id="GO:0050661">
    <property type="term" value="F:NADP binding"/>
    <property type="evidence" value="ECO:0007669"/>
    <property type="project" value="UniProtKB-UniRule"/>
</dbReference>
<organism evidence="10 11">
    <name type="scientific">Deinococcus cellulosilyticus (strain DSM 18568 / NBRC 106333 / KACC 11606 / 5516J-15)</name>
    <dbReference type="NCBI Taxonomy" id="1223518"/>
    <lineage>
        <taxon>Bacteria</taxon>
        <taxon>Thermotogati</taxon>
        <taxon>Deinococcota</taxon>
        <taxon>Deinococci</taxon>
        <taxon>Deinococcales</taxon>
        <taxon>Deinococcaceae</taxon>
        <taxon>Deinococcus</taxon>
    </lineage>
</organism>
<gene>
    <name evidence="7 10" type="primary">zwf</name>
    <name evidence="10" type="ORF">DC3_20520</name>
</gene>
<evidence type="ECO:0000313" key="11">
    <source>
        <dbReference type="Proteomes" id="UP000321306"/>
    </source>
</evidence>
<dbReference type="Pfam" id="PF02781">
    <property type="entry name" value="G6PD_C"/>
    <property type="match status" value="1"/>
</dbReference>
<keyword evidence="5 7" id="KW-0560">Oxidoreductase</keyword>
<dbReference type="RefSeq" id="WP_146884239.1">
    <property type="nucleotide sequence ID" value="NZ_BJXB01000008.1"/>
</dbReference>
<evidence type="ECO:0000256" key="6">
    <source>
        <dbReference type="ARBA" id="ARBA00023277"/>
    </source>
</evidence>
<feature type="binding site" evidence="7">
    <location>
        <position position="362"/>
    </location>
    <ligand>
        <name>substrate</name>
    </ligand>
</feature>
<dbReference type="GO" id="GO:0005829">
    <property type="term" value="C:cytosol"/>
    <property type="evidence" value="ECO:0007669"/>
    <property type="project" value="TreeGrafter"/>
</dbReference>
<accession>A0A511N1N8</accession>